<feature type="compositionally biased region" description="Pro residues" evidence="16">
    <location>
        <begin position="530"/>
        <end position="540"/>
    </location>
</feature>
<dbReference type="Proteomes" id="UP000694397">
    <property type="component" value="Chromosome 25"/>
</dbReference>
<dbReference type="InterPro" id="IPR002110">
    <property type="entry name" value="Ankyrin_rpt"/>
</dbReference>
<evidence type="ECO:0000256" key="8">
    <source>
        <dbReference type="ARBA" id="ARBA00022771"/>
    </source>
</evidence>
<keyword evidence="5 15" id="KW-0479">Metal-binding</keyword>
<sequence>MTVDFEECLKDSPRFRAAIEEVEVDVGELEAKLDKVVKLCIGMIDAGKTYNAANKQFVNGIRELAQQSAKDEVIEVSSVHVLPVVHVSVCTAQPRSLLLATNRDLRRFKDAKKQFDKVSEEKETALAKNAQAARNKPHEVEEATNILTATRKCFRHLALDYVLQVWGPHMPCVPLQMLSFMHAHLTFFHQGYDLFSELRPLMKELGGQLDQLVVDAAKEKRDMEQKHSTIQQKDFSNDDTKLEYNVDADNGIAMEGYLFKRASNAFKTWNRRWFSIQNNQLVYQKKFKDNPTVVVEDLRLCTVKPCEDLERRFCFEVVSPTKSCMMQADSEKLRQAWIKAVQSSIATAFREKGEDAEKLDRKSSTSTGSLDSGGEHKERSLKGDGALQRVQTIPGNSNCCDCGQADPRWASINLGITLCIECSGIHRSLGVHFSKVRSLTLDTWEPELLKLMCELGNAVINQIYEGRREEMGARKPQPGDPRQEIEAYIRAKYVDKRFVRKPSATEQRATITALRKQEQRLSGSPEHLPPRPPPPTPKLRPPSKAADTGPSLPTARTESPIFHELSDACPGLQLYWAACVCSLRDMAEALAHGADVNWANSEEENRTPLIQAVQGGSLVTCEFLLQNGANVNQPDVCGRGPLHHATILGHTGWHVNLYILVCLFLKRGASQNAVDSEEKSPLSIAVDAANADIVTLLRLAKMSEEMREAEGPYGQSGDEIYEDIFRDFSQMASNDPEKLNRFQQHDTQRP</sequence>
<feature type="domain" description="PH" evidence="17">
    <location>
        <begin position="251"/>
        <end position="346"/>
    </location>
</feature>
<dbReference type="Gene3D" id="2.30.29.30">
    <property type="entry name" value="Pleckstrin-homology domain (PH domain)/Phosphotyrosine-binding domain (PTB)"/>
    <property type="match status" value="1"/>
</dbReference>
<dbReference type="CDD" id="cd13250">
    <property type="entry name" value="PH_ACAP"/>
    <property type="match status" value="1"/>
</dbReference>
<evidence type="ECO:0000256" key="1">
    <source>
        <dbReference type="ARBA" id="ARBA00004236"/>
    </source>
</evidence>
<evidence type="ECO:0000256" key="16">
    <source>
        <dbReference type="SAM" id="MobiDB-lite"/>
    </source>
</evidence>
<organism evidence="19 20">
    <name type="scientific">Scleropages formosus</name>
    <name type="common">Asian bonytongue</name>
    <name type="synonym">Osteoglossum formosum</name>
    <dbReference type="NCBI Taxonomy" id="113540"/>
    <lineage>
        <taxon>Eukaryota</taxon>
        <taxon>Metazoa</taxon>
        <taxon>Chordata</taxon>
        <taxon>Craniata</taxon>
        <taxon>Vertebrata</taxon>
        <taxon>Euteleostomi</taxon>
        <taxon>Actinopterygii</taxon>
        <taxon>Neopterygii</taxon>
        <taxon>Teleostei</taxon>
        <taxon>Osteoglossocephala</taxon>
        <taxon>Osteoglossomorpha</taxon>
        <taxon>Osteoglossiformes</taxon>
        <taxon>Osteoglossidae</taxon>
        <taxon>Scleropages</taxon>
    </lineage>
</organism>
<evidence type="ECO:0000256" key="12">
    <source>
        <dbReference type="ARBA" id="ARBA00023136"/>
    </source>
</evidence>
<evidence type="ECO:0000256" key="2">
    <source>
        <dbReference type="ARBA" id="ARBA00004481"/>
    </source>
</evidence>
<dbReference type="InterPro" id="IPR036770">
    <property type="entry name" value="Ankyrin_rpt-contain_sf"/>
</dbReference>
<comment type="domain">
    <text evidence="15">The BAR domain mediates homodimerization, it can neither bind membrane nor impart curvature, but instead requires the neighboring PH domain to achieve these functions.</text>
</comment>
<dbReference type="InterPro" id="IPR011993">
    <property type="entry name" value="PH-like_dom_sf"/>
</dbReference>
<dbReference type="Pfam" id="PF01412">
    <property type="entry name" value="ArfGap"/>
    <property type="match status" value="1"/>
</dbReference>
<evidence type="ECO:0000256" key="4">
    <source>
        <dbReference type="ARBA" id="ARBA00022475"/>
    </source>
</evidence>
<evidence type="ECO:0000259" key="17">
    <source>
        <dbReference type="PROSITE" id="PS50003"/>
    </source>
</evidence>
<evidence type="ECO:0000256" key="7">
    <source>
        <dbReference type="ARBA" id="ARBA00022753"/>
    </source>
</evidence>
<feature type="repeat" description="ANK" evidence="13">
    <location>
        <begin position="604"/>
        <end position="636"/>
    </location>
</feature>
<feature type="domain" description="Arf-GAP" evidence="18">
    <location>
        <begin position="384"/>
        <end position="506"/>
    </location>
</feature>
<comment type="subcellular location">
    <subcellularLocation>
        <location evidence="1">Cell membrane</location>
    </subcellularLocation>
    <subcellularLocation>
        <location evidence="2 15">Endosome membrane</location>
        <topology evidence="2 15">Peripheral membrane protein</topology>
    </subcellularLocation>
</comment>
<dbReference type="GO" id="GO:0005886">
    <property type="term" value="C:plasma membrane"/>
    <property type="evidence" value="ECO:0007669"/>
    <property type="project" value="UniProtKB-SubCell"/>
</dbReference>
<gene>
    <name evidence="19" type="primary">ACAP2</name>
    <name evidence="19" type="synonym">LOC108921435</name>
</gene>
<keyword evidence="20" id="KW-1185">Reference proteome</keyword>
<dbReference type="GO" id="GO:0010008">
    <property type="term" value="C:endosome membrane"/>
    <property type="evidence" value="ECO:0007669"/>
    <property type="project" value="UniProtKB-SubCell"/>
</dbReference>
<comment type="function">
    <text evidence="15">GTPase-activating protein for the ADP ribosylation factor family.</text>
</comment>
<dbReference type="InterPro" id="IPR001849">
    <property type="entry name" value="PH_domain"/>
</dbReference>
<reference evidence="19" key="2">
    <citation type="submission" date="2025-08" db="UniProtKB">
        <authorList>
            <consortium name="Ensembl"/>
        </authorList>
    </citation>
    <scope>IDENTIFICATION</scope>
</reference>
<dbReference type="Gene3D" id="1.20.1270.60">
    <property type="entry name" value="Arfaptin homology (AH) domain/BAR domain"/>
    <property type="match status" value="1"/>
</dbReference>
<reference evidence="19" key="3">
    <citation type="submission" date="2025-09" db="UniProtKB">
        <authorList>
            <consortium name="Ensembl"/>
        </authorList>
    </citation>
    <scope>IDENTIFICATION</scope>
</reference>
<dbReference type="SUPFAM" id="SSF103657">
    <property type="entry name" value="BAR/IMD domain-like"/>
    <property type="match status" value="1"/>
</dbReference>
<dbReference type="PANTHER" id="PTHR23180:SF241">
    <property type="entry name" value="ARF-GAP WITH COILED-COIL, ANK REPEAT AND PH DOMAIN-CONTAINING PROTEIN 2"/>
    <property type="match status" value="1"/>
</dbReference>
<evidence type="ECO:0000256" key="3">
    <source>
        <dbReference type="ARBA" id="ARBA00022468"/>
    </source>
</evidence>
<dbReference type="Pfam" id="PF16746">
    <property type="entry name" value="BAR_3"/>
    <property type="match status" value="2"/>
</dbReference>
<dbReference type="SMART" id="SM00105">
    <property type="entry name" value="ArfGap"/>
    <property type="match status" value="1"/>
</dbReference>
<evidence type="ECO:0000256" key="10">
    <source>
        <dbReference type="ARBA" id="ARBA00023043"/>
    </source>
</evidence>
<dbReference type="InterPro" id="IPR038508">
    <property type="entry name" value="ArfGAP_dom_sf"/>
</dbReference>
<evidence type="ECO:0000256" key="14">
    <source>
        <dbReference type="PROSITE-ProRule" id="PRU00288"/>
    </source>
</evidence>
<keyword evidence="6 15" id="KW-0677">Repeat</keyword>
<dbReference type="GeneTree" id="ENSGT00940000156389"/>
<keyword evidence="10 13" id="KW-0040">ANK repeat</keyword>
<dbReference type="GO" id="GO:0008270">
    <property type="term" value="F:zinc ion binding"/>
    <property type="evidence" value="ECO:0007669"/>
    <property type="project" value="UniProtKB-KW"/>
</dbReference>
<evidence type="ECO:0000256" key="6">
    <source>
        <dbReference type="ARBA" id="ARBA00022737"/>
    </source>
</evidence>
<dbReference type="Gene3D" id="1.10.220.150">
    <property type="entry name" value="Arf GTPase activating protein"/>
    <property type="match status" value="1"/>
</dbReference>
<comment type="activity regulation">
    <text evidence="15">GAP activity stimulated by phosphatidylinositol 4,5-bisphosphate (PIP2) and phosphatidic acid.</text>
</comment>
<dbReference type="PROSITE" id="PS50297">
    <property type="entry name" value="ANK_REP_REGION"/>
    <property type="match status" value="1"/>
</dbReference>
<keyword evidence="3 15" id="KW-0343">GTPase activation</keyword>
<keyword evidence="8 14" id="KW-0863">Zinc-finger</keyword>
<protein>
    <recommendedName>
        <fullName evidence="15">Arf-GAP with coiled-coil, ANK repeat and PH domain-containing protein</fullName>
        <shortName evidence="15">Cnt-b</shortName>
    </recommendedName>
    <alternativeName>
        <fullName evidence="15">Centaurin-beta</fullName>
    </alternativeName>
</protein>
<evidence type="ECO:0000256" key="5">
    <source>
        <dbReference type="ARBA" id="ARBA00022723"/>
    </source>
</evidence>
<dbReference type="Gene3D" id="1.25.40.20">
    <property type="entry name" value="Ankyrin repeat-containing domain"/>
    <property type="match status" value="1"/>
</dbReference>
<dbReference type="PROSITE" id="PS50115">
    <property type="entry name" value="ARFGAP"/>
    <property type="match status" value="1"/>
</dbReference>
<evidence type="ECO:0000256" key="9">
    <source>
        <dbReference type="ARBA" id="ARBA00022833"/>
    </source>
</evidence>
<dbReference type="Pfam" id="PF12796">
    <property type="entry name" value="Ank_2"/>
    <property type="match status" value="1"/>
</dbReference>
<dbReference type="SMART" id="SM00233">
    <property type="entry name" value="PH"/>
    <property type="match status" value="1"/>
</dbReference>
<proteinExistence type="predicted"/>
<evidence type="ECO:0000259" key="18">
    <source>
        <dbReference type="PROSITE" id="PS50115"/>
    </source>
</evidence>
<dbReference type="GO" id="GO:0005096">
    <property type="term" value="F:GTPase activator activity"/>
    <property type="evidence" value="ECO:0007669"/>
    <property type="project" value="UniProtKB-KW"/>
</dbReference>
<dbReference type="PANTHER" id="PTHR23180">
    <property type="entry name" value="CENTAURIN/ARF"/>
    <property type="match status" value="1"/>
</dbReference>
<dbReference type="InterPro" id="IPR045258">
    <property type="entry name" value="ACAP1/2/3-like"/>
</dbReference>
<dbReference type="Pfam" id="PF00169">
    <property type="entry name" value="PH"/>
    <property type="match status" value="1"/>
</dbReference>
<keyword evidence="12" id="KW-0472">Membrane</keyword>
<feature type="region of interest" description="Disordered" evidence="16">
    <location>
        <begin position="515"/>
        <end position="557"/>
    </location>
</feature>
<dbReference type="Ensembl" id="ENSSFOT00015082945.1">
    <property type="protein sequence ID" value="ENSSFOP00015039492.1"/>
    <property type="gene ID" value="ENSSFOG00015013347.2"/>
</dbReference>
<reference evidence="19 20" key="1">
    <citation type="submission" date="2019-04" db="EMBL/GenBank/DDBJ databases">
        <authorList>
            <consortium name="Wellcome Sanger Institute Data Sharing"/>
        </authorList>
    </citation>
    <scope>NUCLEOTIDE SEQUENCE [LARGE SCALE GENOMIC DNA]</scope>
</reference>
<comment type="domain">
    <text evidence="15">PH domain binds phospholipids including phosphatidic acid, phosphatidylinositol 3-phosphate, phosphatidylinositol 3,5-bisphosphate (PIP2) and phosphatidylinositol 3,4,5-trisphosphate (PIP3). May mediate protein binding to PIP2 or PIP3 containing membranes.</text>
</comment>
<accession>A0A8C9STJ4</accession>
<evidence type="ECO:0000256" key="15">
    <source>
        <dbReference type="RuleBase" id="RU369028"/>
    </source>
</evidence>
<dbReference type="SMART" id="SM00248">
    <property type="entry name" value="ANK"/>
    <property type="match status" value="3"/>
</dbReference>
<keyword evidence="9 15" id="KW-0862">Zinc</keyword>
<dbReference type="FunFam" id="2.30.29.30:FF:000026">
    <property type="entry name" value="Arf-GAP with coiled-coil, ANK repeat and PH domain-containing protein 2"/>
    <property type="match status" value="1"/>
</dbReference>
<feature type="repeat" description="ANK" evidence="13">
    <location>
        <begin position="637"/>
        <end position="676"/>
    </location>
</feature>
<keyword evidence="11" id="KW-0175">Coiled coil</keyword>
<dbReference type="AlphaFoldDB" id="A0A8C9STJ4"/>
<dbReference type="SUPFAM" id="SSF48403">
    <property type="entry name" value="Ankyrin repeat"/>
    <property type="match status" value="1"/>
</dbReference>
<dbReference type="FunFam" id="1.10.220.150:FF:000007">
    <property type="entry name" value="Arf-GAP with coiled-coil, ANK repeat and PH domain-containing protein 2"/>
    <property type="match status" value="1"/>
</dbReference>
<name>A0A8C9STJ4_SCLFO</name>
<dbReference type="PRINTS" id="PR00405">
    <property type="entry name" value="REVINTRACTNG"/>
</dbReference>
<keyword evidence="4" id="KW-1003">Cell membrane</keyword>
<feature type="region of interest" description="Disordered" evidence="16">
    <location>
        <begin position="356"/>
        <end position="383"/>
    </location>
</feature>
<evidence type="ECO:0000256" key="13">
    <source>
        <dbReference type="PROSITE-ProRule" id="PRU00023"/>
    </source>
</evidence>
<evidence type="ECO:0000313" key="19">
    <source>
        <dbReference type="Ensembl" id="ENSSFOP00015039492.1"/>
    </source>
</evidence>
<dbReference type="PROSITE" id="PS50003">
    <property type="entry name" value="PH_DOMAIN"/>
    <property type="match status" value="1"/>
</dbReference>
<dbReference type="InterPro" id="IPR027267">
    <property type="entry name" value="AH/BAR_dom_sf"/>
</dbReference>
<keyword evidence="7 15" id="KW-0967">Endosome</keyword>
<feature type="compositionally biased region" description="Basic and acidic residues" evidence="16">
    <location>
        <begin position="373"/>
        <end position="382"/>
    </location>
</feature>
<dbReference type="SUPFAM" id="SSF57863">
    <property type="entry name" value="ArfGap/RecO-like zinc finger"/>
    <property type="match status" value="1"/>
</dbReference>
<dbReference type="FunFam" id="1.20.1270.60:FF:000025">
    <property type="entry name" value="arf-GAP with coiled-coil, ANK repeat and PH domain-containing protein 2"/>
    <property type="match status" value="1"/>
</dbReference>
<dbReference type="InterPro" id="IPR004148">
    <property type="entry name" value="BAR_dom"/>
</dbReference>
<dbReference type="InterPro" id="IPR001164">
    <property type="entry name" value="ArfGAP_dom"/>
</dbReference>
<evidence type="ECO:0000256" key="11">
    <source>
        <dbReference type="ARBA" id="ARBA00023054"/>
    </source>
</evidence>
<dbReference type="PROSITE" id="PS50088">
    <property type="entry name" value="ANK_REPEAT"/>
    <property type="match status" value="2"/>
</dbReference>
<dbReference type="SUPFAM" id="SSF50729">
    <property type="entry name" value="PH domain-like"/>
    <property type="match status" value="1"/>
</dbReference>
<dbReference type="InterPro" id="IPR037278">
    <property type="entry name" value="ARFGAP/RecO"/>
</dbReference>
<dbReference type="OrthoDB" id="10070851at2759"/>
<evidence type="ECO:0000313" key="20">
    <source>
        <dbReference type="Proteomes" id="UP000694397"/>
    </source>
</evidence>
<dbReference type="FunFam" id="1.25.40.20:FF:000020">
    <property type="entry name" value="Arf-GAP with coiled-coil, ANK repeat and PH domain-containing protein 2"/>
    <property type="match status" value="1"/>
</dbReference>